<keyword evidence="3" id="KW-1185">Reference proteome</keyword>
<dbReference type="OMA" id="KFINCHE"/>
<dbReference type="GO" id="GO:0005829">
    <property type="term" value="C:cytosol"/>
    <property type="evidence" value="ECO:0007669"/>
    <property type="project" value="Ensembl"/>
</dbReference>
<reference evidence="2" key="2">
    <citation type="submission" date="2025-08" db="UniProtKB">
        <authorList>
            <consortium name="Ensembl"/>
        </authorList>
    </citation>
    <scope>IDENTIFICATION</scope>
</reference>
<dbReference type="InParanoid" id="H0X5R2"/>
<accession>H0X5R2</accession>
<dbReference type="GeneTree" id="ENSGT00390000013149"/>
<evidence type="ECO:0000256" key="1">
    <source>
        <dbReference type="SAM" id="MobiDB-lite"/>
    </source>
</evidence>
<dbReference type="AlphaFoldDB" id="H0X5R2"/>
<dbReference type="HOGENOM" id="CLU_077972_0_0_1"/>
<dbReference type="EMBL" id="AAQR03002575">
    <property type="status" value="NOT_ANNOTATED_CDS"/>
    <property type="molecule type" value="Genomic_DNA"/>
</dbReference>
<dbReference type="GO" id="GO:0120160">
    <property type="term" value="F:intraciliary transport particle A binding"/>
    <property type="evidence" value="ECO:0007669"/>
    <property type="project" value="Ensembl"/>
</dbReference>
<dbReference type="EMBL" id="AAQR03002574">
    <property type="status" value="NOT_ANNOTATED_CDS"/>
    <property type="molecule type" value="Genomic_DNA"/>
</dbReference>
<proteinExistence type="predicted"/>
<dbReference type="FunCoup" id="H0X5R2">
    <property type="interactions" value="78"/>
</dbReference>
<organism evidence="2 3">
    <name type="scientific">Otolemur garnettii</name>
    <name type="common">Small-eared galago</name>
    <name type="synonym">Garnett's greater bushbaby</name>
    <dbReference type="NCBI Taxonomy" id="30611"/>
    <lineage>
        <taxon>Eukaryota</taxon>
        <taxon>Metazoa</taxon>
        <taxon>Chordata</taxon>
        <taxon>Craniata</taxon>
        <taxon>Vertebrata</taxon>
        <taxon>Euteleostomi</taxon>
        <taxon>Mammalia</taxon>
        <taxon>Eutheria</taxon>
        <taxon>Euarchontoglires</taxon>
        <taxon>Primates</taxon>
        <taxon>Strepsirrhini</taxon>
        <taxon>Lorisiformes</taxon>
        <taxon>Galagidae</taxon>
        <taxon>Otolemur</taxon>
    </lineage>
</organism>
<dbReference type="eggNOG" id="ENOG502S1X7">
    <property type="taxonomic scope" value="Eukaryota"/>
</dbReference>
<reference evidence="3" key="1">
    <citation type="submission" date="2011-03" db="EMBL/GenBank/DDBJ databases">
        <title>Version 3 of the genome sequence of Otolemur garnettii (Bushbaby).</title>
        <authorList>
            <consortium name="The Broad Institute Genome Sequencing Platform"/>
            <person name="Di Palma F."/>
            <person name="Johnson J."/>
            <person name="Lander E.S."/>
            <person name="Lindblad-Toh K."/>
            <person name="Jaffe D.B."/>
            <person name="Gnerre S."/>
            <person name="MacCallum I."/>
            <person name="Przybylski D."/>
            <person name="Ribeiro F.J."/>
            <person name="Burton J.N."/>
            <person name="Walker B.J."/>
            <person name="Sharpe T."/>
            <person name="Hall G."/>
        </authorList>
    </citation>
    <scope>NUCLEOTIDE SEQUENCE [LARGE SCALE GENOMIC DNA]</scope>
</reference>
<dbReference type="Proteomes" id="UP000005225">
    <property type="component" value="Unassembled WGS sequence"/>
</dbReference>
<protein>
    <submittedName>
        <fullName evidence="2">Intraflagellar transport associated protein</fullName>
    </submittedName>
</protein>
<evidence type="ECO:0000313" key="2">
    <source>
        <dbReference type="Ensembl" id="ENSOGAP00000010639.1"/>
    </source>
</evidence>
<reference evidence="2" key="3">
    <citation type="submission" date="2025-09" db="UniProtKB">
        <authorList>
            <consortium name="Ensembl"/>
        </authorList>
    </citation>
    <scope>IDENTIFICATION</scope>
</reference>
<dbReference type="Ensembl" id="ENSOGAT00000011894.1">
    <property type="protein sequence ID" value="ENSOGAP00000010639.1"/>
    <property type="gene ID" value="ENSOGAG00000011890.1"/>
</dbReference>
<dbReference type="GO" id="GO:0007340">
    <property type="term" value="P:acrosome reaction"/>
    <property type="evidence" value="ECO:0007669"/>
    <property type="project" value="Ensembl"/>
</dbReference>
<dbReference type="InterPro" id="IPR040028">
    <property type="entry name" value="IFTAP"/>
</dbReference>
<sequence length="220" mass="24974">MPAPVSGLERMDKDRLIEEVLDRFVNCHEQTYEEFLSTFTHLSKEYDVTKSGAFGSDSSEKIFTSRKSTHKNEPNDHHVRNKTIFLHTSSQCSEEEQIDNFLDLEDLDVDEELQPQTCKEMLLLPGEAEQSISPCISSYHPSVDRRLTGEVKPESTGKGAARQMEEVPGDEVQPFSLDEEFDYDSVVLTPKFSLAEIETLKELSARKRKDSNADLAEPLD</sequence>
<dbReference type="Pfam" id="PF17722">
    <property type="entry name" value="IFTAP"/>
    <property type="match status" value="1"/>
</dbReference>
<dbReference type="STRING" id="30611.ENSOGAP00000010639"/>
<feature type="region of interest" description="Disordered" evidence="1">
    <location>
        <begin position="149"/>
        <end position="169"/>
    </location>
</feature>
<dbReference type="PANTHER" id="PTHR35543">
    <property type="entry name" value="PROTEIN C11ORF74"/>
    <property type="match status" value="1"/>
</dbReference>
<name>H0X5R2_OTOGA</name>
<dbReference type="GO" id="GO:0097731">
    <property type="term" value="C:9+0 non-motile cilium"/>
    <property type="evidence" value="ECO:0007669"/>
    <property type="project" value="Ensembl"/>
</dbReference>
<dbReference type="GO" id="GO:0007283">
    <property type="term" value="P:spermatogenesis"/>
    <property type="evidence" value="ECO:0007669"/>
    <property type="project" value="Ensembl"/>
</dbReference>
<dbReference type="PANTHER" id="PTHR35543:SF1">
    <property type="entry name" value="INTRAFLAGELLAR TRANSPORT-ASSOCIATED PROTEIN"/>
    <property type="match status" value="1"/>
</dbReference>
<evidence type="ECO:0000313" key="3">
    <source>
        <dbReference type="Proteomes" id="UP000005225"/>
    </source>
</evidence>